<evidence type="ECO:0000313" key="5">
    <source>
        <dbReference type="WBParaSite" id="PSU_v2.g19488.t1"/>
    </source>
</evidence>
<keyword evidence="2" id="KW-0547">Nucleotide-binding</keyword>
<evidence type="ECO:0000256" key="3">
    <source>
        <dbReference type="ARBA" id="ARBA00022840"/>
    </source>
</evidence>
<evidence type="ECO:0000256" key="1">
    <source>
        <dbReference type="ARBA" id="ARBA00007381"/>
    </source>
</evidence>
<organism evidence="4 5">
    <name type="scientific">Panagrolaimus superbus</name>
    <dbReference type="NCBI Taxonomy" id="310955"/>
    <lineage>
        <taxon>Eukaryota</taxon>
        <taxon>Metazoa</taxon>
        <taxon>Ecdysozoa</taxon>
        <taxon>Nematoda</taxon>
        <taxon>Chromadorea</taxon>
        <taxon>Rhabditida</taxon>
        <taxon>Tylenchina</taxon>
        <taxon>Panagrolaimomorpha</taxon>
        <taxon>Panagrolaimoidea</taxon>
        <taxon>Panagrolaimidae</taxon>
        <taxon>Panagrolaimus</taxon>
    </lineage>
</organism>
<proteinExistence type="inferred from homology"/>
<dbReference type="AlphaFoldDB" id="A0A914YQ46"/>
<comment type="similarity">
    <text evidence="1">Belongs to the heat shock protein 70 family.</text>
</comment>
<keyword evidence="3" id="KW-0067">ATP-binding</keyword>
<dbReference type="Gene3D" id="3.30.420.40">
    <property type="match status" value="1"/>
</dbReference>
<dbReference type="Pfam" id="PF00012">
    <property type="entry name" value="HSP70"/>
    <property type="match status" value="1"/>
</dbReference>
<keyword evidence="4" id="KW-1185">Reference proteome</keyword>
<evidence type="ECO:0000256" key="2">
    <source>
        <dbReference type="ARBA" id="ARBA00022741"/>
    </source>
</evidence>
<dbReference type="InterPro" id="IPR043129">
    <property type="entry name" value="ATPase_NBD"/>
</dbReference>
<protein>
    <submittedName>
        <fullName evidence="5">Uncharacterized protein</fullName>
    </submittedName>
</protein>
<dbReference type="Proteomes" id="UP000887577">
    <property type="component" value="Unplaced"/>
</dbReference>
<dbReference type="SUPFAM" id="SSF53067">
    <property type="entry name" value="Actin-like ATPase domain"/>
    <property type="match status" value="1"/>
</dbReference>
<evidence type="ECO:0000313" key="4">
    <source>
        <dbReference type="Proteomes" id="UP000887577"/>
    </source>
</evidence>
<name>A0A914YQ46_9BILA</name>
<sequence length="144" mass="16525">MDSLLCFFSWRRSKNRRKGRESFKEISQIYVHKVIGLPLKKIEIDRKWKFAIVPSSAAAAGGDINSGMFEVETIDGMRQFSPAAIMSMFLMALKKLAERQFDFEIKQLFIQVSPQDYKPQQLPAIKNAAEMVGIAVENLEYLNF</sequence>
<dbReference type="GO" id="GO:0005524">
    <property type="term" value="F:ATP binding"/>
    <property type="evidence" value="ECO:0007669"/>
    <property type="project" value="UniProtKB-KW"/>
</dbReference>
<dbReference type="WBParaSite" id="PSU_v2.g19488.t1">
    <property type="protein sequence ID" value="PSU_v2.g19488.t1"/>
    <property type="gene ID" value="PSU_v2.g19488"/>
</dbReference>
<accession>A0A914YQ46</accession>
<reference evidence="5" key="1">
    <citation type="submission" date="2022-11" db="UniProtKB">
        <authorList>
            <consortium name="WormBaseParasite"/>
        </authorList>
    </citation>
    <scope>IDENTIFICATION</scope>
</reference>
<dbReference type="GO" id="GO:0140662">
    <property type="term" value="F:ATP-dependent protein folding chaperone"/>
    <property type="evidence" value="ECO:0007669"/>
    <property type="project" value="InterPro"/>
</dbReference>
<dbReference type="InterPro" id="IPR013126">
    <property type="entry name" value="Hsp_70_fam"/>
</dbReference>